<evidence type="ECO:0000256" key="1">
    <source>
        <dbReference type="SAM" id="MobiDB-lite"/>
    </source>
</evidence>
<dbReference type="PANTHER" id="PTHR38421">
    <property type="entry name" value="TRANSMEMBRANE PROTEIN USGS"/>
    <property type="match status" value="1"/>
</dbReference>
<evidence type="ECO:0000256" key="2">
    <source>
        <dbReference type="SAM" id="Phobius"/>
    </source>
</evidence>
<dbReference type="OrthoDB" id="10041630at2759"/>
<keyword evidence="2" id="KW-0812">Transmembrane</keyword>
<keyword evidence="2" id="KW-1133">Transmembrane helix</keyword>
<protein>
    <recommendedName>
        <fullName evidence="5">Transmembrane protein UsgS</fullName>
    </recommendedName>
</protein>
<feature type="transmembrane region" description="Helical" evidence="2">
    <location>
        <begin position="55"/>
        <end position="84"/>
    </location>
</feature>
<feature type="transmembrane region" description="Helical" evidence="2">
    <location>
        <begin position="188"/>
        <end position="208"/>
    </location>
</feature>
<dbReference type="EMBL" id="QGMK01000093">
    <property type="protein sequence ID" value="TVY84332.1"/>
    <property type="molecule type" value="Genomic_DNA"/>
</dbReference>
<organism evidence="3 4">
    <name type="scientific">Lachnellula suecica</name>
    <dbReference type="NCBI Taxonomy" id="602035"/>
    <lineage>
        <taxon>Eukaryota</taxon>
        <taxon>Fungi</taxon>
        <taxon>Dikarya</taxon>
        <taxon>Ascomycota</taxon>
        <taxon>Pezizomycotina</taxon>
        <taxon>Leotiomycetes</taxon>
        <taxon>Helotiales</taxon>
        <taxon>Lachnaceae</taxon>
        <taxon>Lachnellula</taxon>
    </lineage>
</organism>
<dbReference type="PANTHER" id="PTHR38421:SF1">
    <property type="entry name" value="TRANSMEMBRANE PROTEIN"/>
    <property type="match status" value="1"/>
</dbReference>
<proteinExistence type="predicted"/>
<evidence type="ECO:0000313" key="3">
    <source>
        <dbReference type="EMBL" id="TVY84332.1"/>
    </source>
</evidence>
<reference evidence="3 4" key="1">
    <citation type="submission" date="2018-05" db="EMBL/GenBank/DDBJ databases">
        <title>Genome sequencing and assembly of the regulated plant pathogen Lachnellula willkommii and related sister species for the development of diagnostic species identification markers.</title>
        <authorList>
            <person name="Giroux E."/>
            <person name="Bilodeau G."/>
        </authorList>
    </citation>
    <scope>NUCLEOTIDE SEQUENCE [LARGE SCALE GENOMIC DNA]</scope>
    <source>
        <strain evidence="3 4">CBS 268.59</strain>
    </source>
</reference>
<feature type="region of interest" description="Disordered" evidence="1">
    <location>
        <begin position="352"/>
        <end position="391"/>
    </location>
</feature>
<accession>A0A8T9CGN3</accession>
<dbReference type="Proteomes" id="UP000469558">
    <property type="component" value="Unassembled WGS sequence"/>
</dbReference>
<feature type="transmembrane region" description="Helical" evidence="2">
    <location>
        <begin position="104"/>
        <end position="123"/>
    </location>
</feature>
<keyword evidence="4" id="KW-1185">Reference proteome</keyword>
<feature type="transmembrane region" description="Helical" evidence="2">
    <location>
        <begin position="282"/>
        <end position="307"/>
    </location>
</feature>
<name>A0A8T9CGN3_9HELO</name>
<evidence type="ECO:0008006" key="5">
    <source>
        <dbReference type="Google" id="ProtNLM"/>
    </source>
</evidence>
<comment type="caution">
    <text evidence="3">The sequence shown here is derived from an EMBL/GenBank/DDBJ whole genome shotgun (WGS) entry which is preliminary data.</text>
</comment>
<gene>
    <name evidence="3" type="ORF">LSUE1_G000402</name>
</gene>
<evidence type="ECO:0000313" key="4">
    <source>
        <dbReference type="Proteomes" id="UP000469558"/>
    </source>
</evidence>
<sequence length="391" mass="44274">MAQRPILTKEQLKQKLQVSNFHPNAILRGAEVAIVGALRALQNPQLFTSEHYKQAAIAVAAGIIIRLLISLPIVGIKVLLWFLSFVVDFEHATWDNDIVKGLDFIQNYVLQVPFFLMTLIRYVNPTLDNILAWVDKTYYAKHEKEDPAILREPYYPNLRLYATRDGSTHTKSKAEAITMFMMRFGKKAGISLAIFALSYIPYVGRLVLPAASFYTFNSVVGLGPAAIVFGTGLFLPRRYLVIFLQSYFSSRSLMRELLEPYFSRIKFTKEQKKHWFHDREGLLFGFGVGFYIFLRIPLLGVLIYGIAEASTAYLITKLGDPPPPPSQSEGFAASQQEWTNKHEFLNLNFSDLDIHMPKPNQSAQDPIEVDGSSSGVPSDLPPPYTEMRSRQ</sequence>
<keyword evidence="2" id="KW-0472">Membrane</keyword>
<feature type="transmembrane region" description="Helical" evidence="2">
    <location>
        <begin position="214"/>
        <end position="235"/>
    </location>
</feature>
<dbReference type="AlphaFoldDB" id="A0A8T9CGN3"/>